<dbReference type="PANTHER" id="PTHR42737">
    <property type="entry name" value="GLUTATHIONE REDUCTASE"/>
    <property type="match status" value="1"/>
</dbReference>
<organism evidence="15 16">
    <name type="scientific">Hydrogenophaga taeniospiralis CCUG 15921</name>
    <dbReference type="NCBI Taxonomy" id="1281780"/>
    <lineage>
        <taxon>Bacteria</taxon>
        <taxon>Pseudomonadati</taxon>
        <taxon>Pseudomonadota</taxon>
        <taxon>Betaproteobacteria</taxon>
        <taxon>Burkholderiales</taxon>
        <taxon>Comamonadaceae</taxon>
        <taxon>Hydrogenophaga</taxon>
    </lineage>
</organism>
<dbReference type="InterPro" id="IPR004099">
    <property type="entry name" value="Pyr_nucl-diS_OxRdtase_dimer"/>
</dbReference>
<dbReference type="Gene3D" id="3.50.50.60">
    <property type="entry name" value="FAD/NAD(P)-binding domain"/>
    <property type="match status" value="2"/>
</dbReference>
<keyword evidence="5" id="KW-0521">NADP</keyword>
<feature type="binding site" evidence="10">
    <location>
        <position position="55"/>
    </location>
    <ligand>
        <name>FAD</name>
        <dbReference type="ChEBI" id="CHEBI:57692"/>
    </ligand>
</feature>
<dbReference type="PIRSF" id="PIRSF000350">
    <property type="entry name" value="Mercury_reductase_MerA"/>
    <property type="match status" value="1"/>
</dbReference>
<evidence type="ECO:0000313" key="16">
    <source>
        <dbReference type="Proteomes" id="UP001152876"/>
    </source>
</evidence>
<feature type="domain" description="FAD/NAD(P)-binding" evidence="14">
    <location>
        <begin position="6"/>
        <end position="338"/>
    </location>
</feature>
<keyword evidence="6 12" id="KW-0560">Oxidoreductase</keyword>
<dbReference type="InterPro" id="IPR023753">
    <property type="entry name" value="FAD/NAD-binding_dom"/>
</dbReference>
<evidence type="ECO:0000259" key="13">
    <source>
        <dbReference type="Pfam" id="PF02852"/>
    </source>
</evidence>
<comment type="cofactor">
    <cofactor evidence="10">
        <name>FAD</name>
        <dbReference type="ChEBI" id="CHEBI:57692"/>
    </cofactor>
    <text evidence="10">Binds 1 FAD per subunit.</text>
</comment>
<dbReference type="InterPro" id="IPR046952">
    <property type="entry name" value="GSHR/TRXR-like"/>
</dbReference>
<feature type="binding site" evidence="10">
    <location>
        <position position="282"/>
    </location>
    <ligand>
        <name>NAD(+)</name>
        <dbReference type="ChEBI" id="CHEBI:57540"/>
    </ligand>
</feature>
<evidence type="ECO:0000256" key="2">
    <source>
        <dbReference type="ARBA" id="ARBA00011738"/>
    </source>
</evidence>
<evidence type="ECO:0000256" key="12">
    <source>
        <dbReference type="RuleBase" id="RU003691"/>
    </source>
</evidence>
<dbReference type="SUPFAM" id="SSF51905">
    <property type="entry name" value="FAD/NAD(P)-binding domain"/>
    <property type="match status" value="1"/>
</dbReference>
<dbReference type="GO" id="GO:0034599">
    <property type="term" value="P:cellular response to oxidative stress"/>
    <property type="evidence" value="ECO:0007669"/>
    <property type="project" value="TreeGrafter"/>
</dbReference>
<keyword evidence="4 10" id="KW-0274">FAD</keyword>
<feature type="binding site" evidence="10">
    <location>
        <begin position="195"/>
        <end position="202"/>
    </location>
    <ligand>
        <name>NAD(+)</name>
        <dbReference type="ChEBI" id="CHEBI:57540"/>
    </ligand>
</feature>
<dbReference type="Gene3D" id="3.30.390.30">
    <property type="match status" value="1"/>
</dbReference>
<evidence type="ECO:0000256" key="7">
    <source>
        <dbReference type="ARBA" id="ARBA00023157"/>
    </source>
</evidence>
<dbReference type="PRINTS" id="PR00411">
    <property type="entry name" value="PNDRDTASEI"/>
</dbReference>
<evidence type="ECO:0000256" key="11">
    <source>
        <dbReference type="PIRSR" id="PIRSR000350-4"/>
    </source>
</evidence>
<dbReference type="Pfam" id="PF07992">
    <property type="entry name" value="Pyr_redox_2"/>
    <property type="match status" value="1"/>
</dbReference>
<dbReference type="RefSeq" id="WP_068167462.1">
    <property type="nucleotide sequence ID" value="NZ_AOGK01000020.1"/>
</dbReference>
<dbReference type="InterPro" id="IPR036188">
    <property type="entry name" value="FAD/NAD-bd_sf"/>
</dbReference>
<accession>A0A9X4SGV9</accession>
<keyword evidence="7" id="KW-1015">Disulfide bond</keyword>
<protein>
    <submittedName>
        <fullName evidence="15">NADPH-glutathione reductase</fullName>
    </submittedName>
</protein>
<evidence type="ECO:0000256" key="1">
    <source>
        <dbReference type="ARBA" id="ARBA00007532"/>
    </source>
</evidence>
<dbReference type="FunFam" id="3.50.50.60:FF:000051">
    <property type="entry name" value="Glutathione reductase"/>
    <property type="match status" value="1"/>
</dbReference>
<dbReference type="EMBL" id="AOGK01000020">
    <property type="protein sequence ID" value="MDG5977401.1"/>
    <property type="molecule type" value="Genomic_DNA"/>
</dbReference>
<dbReference type="SUPFAM" id="SSF55424">
    <property type="entry name" value="FAD/NAD-linked reductases, dimerisation (C-terminal) domain"/>
    <property type="match status" value="1"/>
</dbReference>
<proteinExistence type="inferred from homology"/>
<evidence type="ECO:0000256" key="10">
    <source>
        <dbReference type="PIRSR" id="PIRSR000350-3"/>
    </source>
</evidence>
<keyword evidence="8 12" id="KW-0676">Redox-active center</keyword>
<evidence type="ECO:0000259" key="14">
    <source>
        <dbReference type="Pfam" id="PF07992"/>
    </source>
</evidence>
<evidence type="ECO:0000256" key="3">
    <source>
        <dbReference type="ARBA" id="ARBA00022630"/>
    </source>
</evidence>
<comment type="caution">
    <text evidence="15">The sequence shown here is derived from an EMBL/GenBank/DDBJ whole genome shotgun (WGS) entry which is preliminary data.</text>
</comment>
<sequence length="476" mass="50109">MSAFDFDLFVIGGGSGGVRAARMAAQRGARVALAETLGTDGLGGTCVNVGCIPKKLYSFAAHYADAFHESLGFGWEFGAVDPSGQPALPTLNWATLKANRAQEIGRLNGVYGSLLRGAGVTVFDGFARVQGEHGVGLATINADGSPGHQNFTAKNILIATGGTPHVPHFVGREHVITSNDIFDLEPFPQRLLVVGGGYIACEFASIFNGLGSHVTQLYRGEQVLRGFDDEIRHFVAAEMVKSGVDLRLNAGVVDVQRTADGLRVELEGGGEVLADAVLYATGRVPNVTGLGLETVGLAQGAQGEIVVDAHYRTNVPSIYAVGDVTNRVQLTPVALGEAMVVVDQLFGPVAGKPAREMSYEFIPTAVFTHPNIGTVGYTEAAAREAFGQITVFRSEFKALRHTLSGSSERTLMKLVVDSASDRVVGLHMVGAEAGEIVQGFAVAMKAGATKAVFDSTIGIHPTAAEEFVTMREPVKP</sequence>
<dbReference type="OrthoDB" id="178496at2"/>
<dbReference type="InterPro" id="IPR001100">
    <property type="entry name" value="Pyr_nuc-diS_OxRdtase"/>
</dbReference>
<dbReference type="GO" id="GO:0050660">
    <property type="term" value="F:flavin adenine dinucleotide binding"/>
    <property type="evidence" value="ECO:0007669"/>
    <property type="project" value="InterPro"/>
</dbReference>
<evidence type="ECO:0000256" key="5">
    <source>
        <dbReference type="ARBA" id="ARBA00022857"/>
    </source>
</evidence>
<feature type="domain" description="Pyridine nucleotide-disulphide oxidoreductase dimerisation" evidence="13">
    <location>
        <begin position="362"/>
        <end position="470"/>
    </location>
</feature>
<keyword evidence="10" id="KW-0520">NAD</keyword>
<keyword evidence="16" id="KW-1185">Reference proteome</keyword>
<dbReference type="AlphaFoldDB" id="A0A9X4SGV9"/>
<dbReference type="NCBIfam" id="NF004776">
    <property type="entry name" value="PRK06116.1"/>
    <property type="match status" value="1"/>
</dbReference>
<evidence type="ECO:0000313" key="15">
    <source>
        <dbReference type="EMBL" id="MDG5977401.1"/>
    </source>
</evidence>
<dbReference type="PROSITE" id="PS00076">
    <property type="entry name" value="PYRIDINE_REDOX_1"/>
    <property type="match status" value="1"/>
</dbReference>
<dbReference type="Pfam" id="PF02852">
    <property type="entry name" value="Pyr_redox_dim"/>
    <property type="match status" value="1"/>
</dbReference>
<name>A0A9X4SGV9_9BURK</name>
<evidence type="ECO:0000256" key="6">
    <source>
        <dbReference type="ARBA" id="ARBA00023002"/>
    </source>
</evidence>
<reference evidence="15" key="1">
    <citation type="submission" date="2013-01" db="EMBL/GenBank/DDBJ databases">
        <title>Genome draft of Hydrogenophaga taeniospiralis 2K1.</title>
        <authorList>
            <person name="Gomila M."/>
            <person name="Lalucat J."/>
        </authorList>
    </citation>
    <scope>NUCLEOTIDE SEQUENCE</scope>
    <source>
        <strain evidence="15">CCUG 15921</strain>
    </source>
</reference>
<dbReference type="InterPro" id="IPR016156">
    <property type="entry name" value="FAD/NAD-linked_Rdtase_dimer_sf"/>
</dbReference>
<dbReference type="GO" id="GO:0004362">
    <property type="term" value="F:glutathione-disulfide reductase (NADPH) activity"/>
    <property type="evidence" value="ECO:0007669"/>
    <property type="project" value="TreeGrafter"/>
</dbReference>
<feature type="disulfide bond" description="Redox-active" evidence="11">
    <location>
        <begin position="46"/>
        <end position="51"/>
    </location>
</feature>
<evidence type="ECO:0000256" key="8">
    <source>
        <dbReference type="ARBA" id="ARBA00023284"/>
    </source>
</evidence>
<dbReference type="InterPro" id="IPR012999">
    <property type="entry name" value="Pyr_OxRdtase_I_AS"/>
</dbReference>
<dbReference type="GO" id="GO:0006749">
    <property type="term" value="P:glutathione metabolic process"/>
    <property type="evidence" value="ECO:0007669"/>
    <property type="project" value="TreeGrafter"/>
</dbReference>
<dbReference type="Proteomes" id="UP001152876">
    <property type="component" value="Unassembled WGS sequence"/>
</dbReference>
<evidence type="ECO:0000256" key="9">
    <source>
        <dbReference type="PIRSR" id="PIRSR000350-2"/>
    </source>
</evidence>
<keyword evidence="10" id="KW-0547">Nucleotide-binding</keyword>
<dbReference type="GO" id="GO:0005829">
    <property type="term" value="C:cytosol"/>
    <property type="evidence" value="ECO:0007669"/>
    <property type="project" value="TreeGrafter"/>
</dbReference>
<comment type="similarity">
    <text evidence="1 12">Belongs to the class-I pyridine nucleotide-disulfide oxidoreductase family.</text>
</comment>
<evidence type="ECO:0000256" key="4">
    <source>
        <dbReference type="ARBA" id="ARBA00022827"/>
    </source>
</evidence>
<feature type="binding site" evidence="10">
    <location>
        <position position="323"/>
    </location>
    <ligand>
        <name>FAD</name>
        <dbReference type="ChEBI" id="CHEBI:57692"/>
    </ligand>
</feature>
<dbReference type="PANTHER" id="PTHR42737:SF2">
    <property type="entry name" value="GLUTATHIONE REDUCTASE"/>
    <property type="match status" value="1"/>
</dbReference>
<dbReference type="GO" id="GO:0045454">
    <property type="term" value="P:cell redox homeostasis"/>
    <property type="evidence" value="ECO:0007669"/>
    <property type="project" value="InterPro"/>
</dbReference>
<dbReference type="PRINTS" id="PR00368">
    <property type="entry name" value="FADPNR"/>
</dbReference>
<keyword evidence="3 12" id="KW-0285">Flavoprotein</keyword>
<feature type="active site" description="Proton acceptor" evidence="9">
    <location>
        <position position="460"/>
    </location>
</feature>
<gene>
    <name evidence="15" type="ORF">H010_19242</name>
</gene>
<comment type="subunit">
    <text evidence="2">Homodimer.</text>
</comment>